<organism evidence="8 9">
    <name type="scientific">Polaribacter pectinis</name>
    <dbReference type="NCBI Taxonomy" id="2738844"/>
    <lineage>
        <taxon>Bacteria</taxon>
        <taxon>Pseudomonadati</taxon>
        <taxon>Bacteroidota</taxon>
        <taxon>Flavobacteriia</taxon>
        <taxon>Flavobacteriales</taxon>
        <taxon>Flavobacteriaceae</taxon>
    </lineage>
</organism>
<evidence type="ECO:0000256" key="3">
    <source>
        <dbReference type="ARBA" id="ARBA00022679"/>
    </source>
</evidence>
<dbReference type="InterPro" id="IPR036890">
    <property type="entry name" value="HATPase_C_sf"/>
</dbReference>
<keyword evidence="6" id="KW-0472">Membrane</keyword>
<dbReference type="PRINTS" id="PR00344">
    <property type="entry name" value="BCTRLSENSOR"/>
</dbReference>
<evidence type="ECO:0000256" key="5">
    <source>
        <dbReference type="ARBA" id="ARBA00023012"/>
    </source>
</evidence>
<dbReference type="EMBL" id="CP060695">
    <property type="protein sequence ID" value="QNM85063.1"/>
    <property type="molecule type" value="Genomic_DNA"/>
</dbReference>
<name>A0A7G9L8W4_9FLAO</name>
<dbReference type="PANTHER" id="PTHR24421:SF10">
    <property type="entry name" value="NITRATE_NITRITE SENSOR PROTEIN NARQ"/>
    <property type="match status" value="1"/>
</dbReference>
<dbReference type="EC" id="2.7.13.3" evidence="2"/>
<keyword evidence="6" id="KW-1133">Transmembrane helix</keyword>
<feature type="domain" description="Histidine kinase" evidence="7">
    <location>
        <begin position="155"/>
        <end position="238"/>
    </location>
</feature>
<evidence type="ECO:0000259" key="7">
    <source>
        <dbReference type="PROSITE" id="PS50109"/>
    </source>
</evidence>
<proteinExistence type="predicted"/>
<sequence length="239" mass="27357">MLFEREKQQKTIGWLVAGVSILFIGFGASVVNNRRKKILFESKLQQVEVREKERQQIAKTLHDEVAGDIRMLHLKLAKTNKIEEAKSLHSINENVRNLSHQLSSESFDKVFFKDQIINLVSDFFEADFRIKVKKIDSILWKPINNAIKRTLFLSIRESLQNAKKHAAAKEVILTFKETKKVLFLTIFDNGKGFDISSKKTGIGLKNMQERIEEINGVFSIKSELEKGTVINIEIPKSGS</sequence>
<dbReference type="KEGG" id="ppec:H9W90_12800"/>
<dbReference type="CDD" id="cd16917">
    <property type="entry name" value="HATPase_UhpB-NarQ-NarX-like"/>
    <property type="match status" value="1"/>
</dbReference>
<dbReference type="Pfam" id="PF02518">
    <property type="entry name" value="HATPase_c"/>
    <property type="match status" value="1"/>
</dbReference>
<gene>
    <name evidence="8" type="ORF">H9W90_12800</name>
</gene>
<dbReference type="InterPro" id="IPR004358">
    <property type="entry name" value="Sig_transdc_His_kin-like_C"/>
</dbReference>
<dbReference type="InterPro" id="IPR050482">
    <property type="entry name" value="Sensor_HK_TwoCompSys"/>
</dbReference>
<evidence type="ECO:0000256" key="4">
    <source>
        <dbReference type="ARBA" id="ARBA00022777"/>
    </source>
</evidence>
<comment type="catalytic activity">
    <reaction evidence="1">
        <text>ATP + protein L-histidine = ADP + protein N-phospho-L-histidine.</text>
        <dbReference type="EC" id="2.7.13.3"/>
    </reaction>
</comment>
<dbReference type="AlphaFoldDB" id="A0A7G9L8W4"/>
<dbReference type="InterPro" id="IPR005467">
    <property type="entry name" value="His_kinase_dom"/>
</dbReference>
<protein>
    <recommendedName>
        <fullName evidence="2">histidine kinase</fullName>
        <ecNumber evidence="2">2.7.13.3</ecNumber>
    </recommendedName>
</protein>
<dbReference type="SUPFAM" id="SSF55874">
    <property type="entry name" value="ATPase domain of HSP90 chaperone/DNA topoisomerase II/histidine kinase"/>
    <property type="match status" value="1"/>
</dbReference>
<keyword evidence="9" id="KW-1185">Reference proteome</keyword>
<keyword evidence="5" id="KW-0902">Two-component regulatory system</keyword>
<dbReference type="RefSeq" id="WP_187481978.1">
    <property type="nucleotide sequence ID" value="NZ_CP060695.1"/>
</dbReference>
<evidence type="ECO:0000256" key="2">
    <source>
        <dbReference type="ARBA" id="ARBA00012438"/>
    </source>
</evidence>
<dbReference type="GO" id="GO:0004673">
    <property type="term" value="F:protein histidine kinase activity"/>
    <property type="evidence" value="ECO:0007669"/>
    <property type="project" value="UniProtKB-EC"/>
</dbReference>
<dbReference type="GO" id="GO:0000160">
    <property type="term" value="P:phosphorelay signal transduction system"/>
    <property type="evidence" value="ECO:0007669"/>
    <property type="project" value="UniProtKB-KW"/>
</dbReference>
<dbReference type="InterPro" id="IPR003594">
    <property type="entry name" value="HATPase_dom"/>
</dbReference>
<dbReference type="PROSITE" id="PS50109">
    <property type="entry name" value="HIS_KIN"/>
    <property type="match status" value="1"/>
</dbReference>
<reference evidence="8 9" key="1">
    <citation type="submission" date="2020-08" db="EMBL/GenBank/DDBJ databases">
        <title>Polaribacter sp. L12M9 isolated from gut of the Korean scallop.</title>
        <authorList>
            <person name="Jeong Y.S."/>
        </authorList>
    </citation>
    <scope>NUCLEOTIDE SEQUENCE [LARGE SCALE GENOMIC DNA]</scope>
    <source>
        <strain evidence="8 9">L12M9</strain>
    </source>
</reference>
<accession>A0A7G9L8W4</accession>
<dbReference type="Proteomes" id="UP000515808">
    <property type="component" value="Chromosome"/>
</dbReference>
<evidence type="ECO:0000313" key="9">
    <source>
        <dbReference type="Proteomes" id="UP000515808"/>
    </source>
</evidence>
<evidence type="ECO:0000313" key="8">
    <source>
        <dbReference type="EMBL" id="QNM85063.1"/>
    </source>
</evidence>
<dbReference type="PANTHER" id="PTHR24421">
    <property type="entry name" value="NITRATE/NITRITE SENSOR PROTEIN NARX-RELATED"/>
    <property type="match status" value="1"/>
</dbReference>
<dbReference type="SMART" id="SM00387">
    <property type="entry name" value="HATPase_c"/>
    <property type="match status" value="1"/>
</dbReference>
<keyword evidence="3" id="KW-0808">Transferase</keyword>
<evidence type="ECO:0000256" key="6">
    <source>
        <dbReference type="SAM" id="Phobius"/>
    </source>
</evidence>
<evidence type="ECO:0000256" key="1">
    <source>
        <dbReference type="ARBA" id="ARBA00000085"/>
    </source>
</evidence>
<keyword evidence="6" id="KW-0812">Transmembrane</keyword>
<feature type="transmembrane region" description="Helical" evidence="6">
    <location>
        <begin position="12"/>
        <end position="31"/>
    </location>
</feature>
<keyword evidence="4" id="KW-0418">Kinase</keyword>
<dbReference type="Gene3D" id="3.30.565.10">
    <property type="entry name" value="Histidine kinase-like ATPase, C-terminal domain"/>
    <property type="match status" value="1"/>
</dbReference>